<proteinExistence type="predicted"/>
<organism evidence="2 3">
    <name type="scientific">Actinoplanes cyaneus</name>
    <dbReference type="NCBI Taxonomy" id="52696"/>
    <lineage>
        <taxon>Bacteria</taxon>
        <taxon>Bacillati</taxon>
        <taxon>Actinomycetota</taxon>
        <taxon>Actinomycetes</taxon>
        <taxon>Micromonosporales</taxon>
        <taxon>Micromonosporaceae</taxon>
        <taxon>Actinoplanes</taxon>
    </lineage>
</organism>
<sequence>MNCGVSQVAASGRAGAEGARAAAVGREAGAEQANSASAQIATATVLGINSKTSFTFAVGLGEHIRFERSRDRLYGRT</sequence>
<evidence type="ECO:0000313" key="3">
    <source>
        <dbReference type="Proteomes" id="UP000619479"/>
    </source>
</evidence>
<accession>A0A919IU39</accession>
<name>A0A919IU39_9ACTN</name>
<feature type="region of interest" description="Disordered" evidence="1">
    <location>
        <begin position="1"/>
        <end position="28"/>
    </location>
</feature>
<gene>
    <name evidence="2" type="ORF">Acy02nite_91880</name>
</gene>
<dbReference type="EMBL" id="BOMH01000124">
    <property type="protein sequence ID" value="GID71307.1"/>
    <property type="molecule type" value="Genomic_DNA"/>
</dbReference>
<keyword evidence="3" id="KW-1185">Reference proteome</keyword>
<evidence type="ECO:0000313" key="2">
    <source>
        <dbReference type="EMBL" id="GID71307.1"/>
    </source>
</evidence>
<protein>
    <submittedName>
        <fullName evidence="2">Uncharacterized protein</fullName>
    </submittedName>
</protein>
<feature type="compositionally biased region" description="Low complexity" evidence="1">
    <location>
        <begin position="9"/>
        <end position="28"/>
    </location>
</feature>
<comment type="caution">
    <text evidence="2">The sequence shown here is derived from an EMBL/GenBank/DDBJ whole genome shotgun (WGS) entry which is preliminary data.</text>
</comment>
<evidence type="ECO:0000256" key="1">
    <source>
        <dbReference type="SAM" id="MobiDB-lite"/>
    </source>
</evidence>
<dbReference type="Proteomes" id="UP000619479">
    <property type="component" value="Unassembled WGS sequence"/>
</dbReference>
<dbReference type="AlphaFoldDB" id="A0A919IU39"/>
<reference evidence="2" key="1">
    <citation type="submission" date="2021-01" db="EMBL/GenBank/DDBJ databases">
        <title>Whole genome shotgun sequence of Actinoplanes cyaneus NBRC 14990.</title>
        <authorList>
            <person name="Komaki H."/>
            <person name="Tamura T."/>
        </authorList>
    </citation>
    <scope>NUCLEOTIDE SEQUENCE</scope>
    <source>
        <strain evidence="2">NBRC 14990</strain>
    </source>
</reference>